<dbReference type="InterPro" id="IPR010987">
    <property type="entry name" value="Glutathione-S-Trfase_C-like"/>
</dbReference>
<dbReference type="SFLD" id="SFLDS00019">
    <property type="entry name" value="Glutathione_Transferase_(cytos"/>
    <property type="match status" value="1"/>
</dbReference>
<dbReference type="PROSITE" id="PS50405">
    <property type="entry name" value="GST_CTER"/>
    <property type="match status" value="1"/>
</dbReference>
<organism evidence="3 4">
    <name type="scientific">Sphingobium terrigena</name>
    <dbReference type="NCBI Taxonomy" id="2304063"/>
    <lineage>
        <taxon>Bacteria</taxon>
        <taxon>Pseudomonadati</taxon>
        <taxon>Pseudomonadota</taxon>
        <taxon>Alphaproteobacteria</taxon>
        <taxon>Sphingomonadales</taxon>
        <taxon>Sphingomonadaceae</taxon>
        <taxon>Sphingobium</taxon>
    </lineage>
</organism>
<dbReference type="GO" id="GO:0016740">
    <property type="term" value="F:transferase activity"/>
    <property type="evidence" value="ECO:0007669"/>
    <property type="project" value="UniProtKB-KW"/>
</dbReference>
<dbReference type="PROSITE" id="PS50404">
    <property type="entry name" value="GST_NTER"/>
    <property type="match status" value="1"/>
</dbReference>
<evidence type="ECO:0000259" key="1">
    <source>
        <dbReference type="PROSITE" id="PS50404"/>
    </source>
</evidence>
<evidence type="ECO:0000313" key="4">
    <source>
        <dbReference type="Proteomes" id="UP000283469"/>
    </source>
</evidence>
<dbReference type="PANTHER" id="PTHR43968:SF6">
    <property type="entry name" value="GLUTATHIONE S-TRANSFERASE OMEGA"/>
    <property type="match status" value="1"/>
</dbReference>
<comment type="caution">
    <text evidence="3">The sequence shown here is derived from an EMBL/GenBank/DDBJ whole genome shotgun (WGS) entry which is preliminary data.</text>
</comment>
<dbReference type="SUPFAM" id="SSF47616">
    <property type="entry name" value="GST C-terminal domain-like"/>
    <property type="match status" value="1"/>
</dbReference>
<proteinExistence type="predicted"/>
<dbReference type="CDD" id="cd00570">
    <property type="entry name" value="GST_N_family"/>
    <property type="match status" value="1"/>
</dbReference>
<reference evidence="3 4" key="1">
    <citation type="submission" date="2018-08" db="EMBL/GenBank/DDBJ databases">
        <title>Sphingobium sp. EO9.</title>
        <authorList>
            <person name="Park Y."/>
            <person name="Kim K.H."/>
            <person name="Jeon C.O."/>
        </authorList>
    </citation>
    <scope>NUCLEOTIDE SEQUENCE [LARGE SCALE GENOMIC DNA]</scope>
    <source>
        <strain evidence="3 4">EO9</strain>
    </source>
</reference>
<dbReference type="PANTHER" id="PTHR43968">
    <property type="match status" value="1"/>
</dbReference>
<dbReference type="CDD" id="cd00299">
    <property type="entry name" value="GST_C_family"/>
    <property type="match status" value="1"/>
</dbReference>
<dbReference type="GO" id="GO:0005737">
    <property type="term" value="C:cytoplasm"/>
    <property type="evidence" value="ECO:0007669"/>
    <property type="project" value="TreeGrafter"/>
</dbReference>
<evidence type="ECO:0000259" key="2">
    <source>
        <dbReference type="PROSITE" id="PS50405"/>
    </source>
</evidence>
<sequence>MHGLEQHDRSDMPEIVLHQLEISPFCDKVRRVLAYKGLAYRVCNVPMAKLGQLRRLSPAGKVPILELDGAVLHDSSDICRALDKTAPSPPLFPEDPHARAQVDILEDWADESLYFFEMTMRFTWPYDRQRWVTQILKYDSPVMRRLARPLVPFLTRKQGVQQGLARRTEADILRELDRHLAALAQLLNGADYLVAGALTLADIAVVSQLECVAGSGKGLAAVGRQPAVVAWMERVESQTGGPALR</sequence>
<dbReference type="Gene3D" id="3.40.30.10">
    <property type="entry name" value="Glutaredoxin"/>
    <property type="match status" value="1"/>
</dbReference>
<dbReference type="AlphaFoldDB" id="A0A418YYC7"/>
<dbReference type="OrthoDB" id="9782992at2"/>
<accession>A0A418YYC7</accession>
<feature type="domain" description="GST N-terminal" evidence="1">
    <location>
        <begin position="13"/>
        <end position="90"/>
    </location>
</feature>
<dbReference type="EMBL" id="QVRA01000001">
    <property type="protein sequence ID" value="RJG57881.1"/>
    <property type="molecule type" value="Genomic_DNA"/>
</dbReference>
<dbReference type="InterPro" id="IPR040079">
    <property type="entry name" value="Glutathione_S-Trfase"/>
</dbReference>
<dbReference type="SFLD" id="SFLDG00358">
    <property type="entry name" value="Main_(cytGST)"/>
    <property type="match status" value="1"/>
</dbReference>
<name>A0A418YYC7_9SPHN</name>
<keyword evidence="3" id="KW-0808">Transferase</keyword>
<dbReference type="InterPro" id="IPR004046">
    <property type="entry name" value="GST_C"/>
</dbReference>
<dbReference type="InterPro" id="IPR004045">
    <property type="entry name" value="Glutathione_S-Trfase_N"/>
</dbReference>
<evidence type="ECO:0000313" key="3">
    <source>
        <dbReference type="EMBL" id="RJG57881.1"/>
    </source>
</evidence>
<feature type="domain" description="GST C-terminal" evidence="2">
    <location>
        <begin position="95"/>
        <end position="245"/>
    </location>
</feature>
<dbReference type="InterPro" id="IPR036249">
    <property type="entry name" value="Thioredoxin-like_sf"/>
</dbReference>
<dbReference type="Proteomes" id="UP000283469">
    <property type="component" value="Unassembled WGS sequence"/>
</dbReference>
<dbReference type="Gene3D" id="1.20.1050.10">
    <property type="match status" value="1"/>
</dbReference>
<gene>
    <name evidence="3" type="ORF">D0Z70_01305</name>
</gene>
<keyword evidence="4" id="KW-1185">Reference proteome</keyword>
<protein>
    <submittedName>
        <fullName evidence="3">Glutathione S-transferase family protein</fullName>
    </submittedName>
</protein>
<dbReference type="Pfam" id="PF13417">
    <property type="entry name" value="GST_N_3"/>
    <property type="match status" value="1"/>
</dbReference>
<dbReference type="SUPFAM" id="SSF52833">
    <property type="entry name" value="Thioredoxin-like"/>
    <property type="match status" value="1"/>
</dbReference>
<dbReference type="InterPro" id="IPR050983">
    <property type="entry name" value="GST_Omega/HSP26"/>
</dbReference>
<dbReference type="InterPro" id="IPR036282">
    <property type="entry name" value="Glutathione-S-Trfase_C_sf"/>
</dbReference>
<dbReference type="Pfam" id="PF00043">
    <property type="entry name" value="GST_C"/>
    <property type="match status" value="1"/>
</dbReference>